<reference evidence="2 3" key="1">
    <citation type="journal article" date="2023" name="BMC Biol.">
        <title>The compact genome of the sponge Oopsacas minuta (Hexactinellida) is lacking key metazoan core genes.</title>
        <authorList>
            <person name="Santini S."/>
            <person name="Schenkelaars Q."/>
            <person name="Jourda C."/>
            <person name="Duchesne M."/>
            <person name="Belahbib H."/>
            <person name="Rocher C."/>
            <person name="Selva M."/>
            <person name="Riesgo A."/>
            <person name="Vervoort M."/>
            <person name="Leys S.P."/>
            <person name="Kodjabachian L."/>
            <person name="Le Bivic A."/>
            <person name="Borchiellini C."/>
            <person name="Claverie J.M."/>
            <person name="Renard E."/>
        </authorList>
    </citation>
    <scope>NUCLEOTIDE SEQUENCE [LARGE SCALE GENOMIC DNA]</scope>
    <source>
        <strain evidence="2">SPO-2</strain>
    </source>
</reference>
<comment type="caution">
    <text evidence="2">The sequence shown here is derived from an EMBL/GenBank/DDBJ whole genome shotgun (WGS) entry which is preliminary data.</text>
</comment>
<proteinExistence type="predicted"/>
<evidence type="ECO:0000256" key="1">
    <source>
        <dbReference type="SAM" id="MobiDB-lite"/>
    </source>
</evidence>
<keyword evidence="3" id="KW-1185">Reference proteome</keyword>
<protein>
    <submittedName>
        <fullName evidence="2">Uncharacterized protein</fullName>
    </submittedName>
</protein>
<feature type="region of interest" description="Disordered" evidence="1">
    <location>
        <begin position="93"/>
        <end position="112"/>
    </location>
</feature>
<organism evidence="2 3">
    <name type="scientific">Oopsacas minuta</name>
    <dbReference type="NCBI Taxonomy" id="111878"/>
    <lineage>
        <taxon>Eukaryota</taxon>
        <taxon>Metazoa</taxon>
        <taxon>Porifera</taxon>
        <taxon>Hexactinellida</taxon>
        <taxon>Hexasterophora</taxon>
        <taxon>Lyssacinosida</taxon>
        <taxon>Leucopsacidae</taxon>
        <taxon>Oopsacas</taxon>
    </lineage>
</organism>
<evidence type="ECO:0000313" key="2">
    <source>
        <dbReference type="EMBL" id="KAI6645970.1"/>
    </source>
</evidence>
<dbReference type="EMBL" id="JAKMXF010000365">
    <property type="protein sequence ID" value="KAI6645970.1"/>
    <property type="molecule type" value="Genomic_DNA"/>
</dbReference>
<gene>
    <name evidence="2" type="ORF">LOD99_13225</name>
</gene>
<name>A0AAV7JBD1_9METZ</name>
<sequence>MAYYLPDFVSDTEIHPNSEFPDNLAANPPAIGPYSHSTSINSLVPISSNASPHPLLPEISYQTLPADCHTNYNYVSEHIQNLTGISMTTAYSKNSTETGRTDKCSIKPKNTL</sequence>
<evidence type="ECO:0000313" key="3">
    <source>
        <dbReference type="Proteomes" id="UP001165289"/>
    </source>
</evidence>
<dbReference type="AlphaFoldDB" id="A0AAV7JBD1"/>
<accession>A0AAV7JBD1</accession>
<dbReference type="Proteomes" id="UP001165289">
    <property type="component" value="Unassembled WGS sequence"/>
</dbReference>